<name>A0A4Y2GCS3_ARAVE</name>
<keyword evidence="4" id="KW-0732">Signal</keyword>
<dbReference type="InterPro" id="IPR020519">
    <property type="entry name" value="DIPK2A/B"/>
</dbReference>
<feature type="domain" description="FAM69 protein-kinase" evidence="5">
    <location>
        <begin position="37"/>
        <end position="220"/>
    </location>
</feature>
<protein>
    <submittedName>
        <fullName evidence="6">Deleted in autism protein 1</fullName>
    </submittedName>
</protein>
<comment type="similarity">
    <text evidence="2">Belongs to the DIPK family.</text>
</comment>
<proteinExistence type="inferred from homology"/>
<dbReference type="GO" id="GO:0005576">
    <property type="term" value="C:extracellular region"/>
    <property type="evidence" value="ECO:0007669"/>
    <property type="project" value="UniProtKB-SubCell"/>
</dbReference>
<comment type="subcellular location">
    <subcellularLocation>
        <location evidence="1">Secreted</location>
    </subcellularLocation>
</comment>
<dbReference type="Pfam" id="PF12260">
    <property type="entry name" value="PIP49_C"/>
    <property type="match status" value="1"/>
</dbReference>
<dbReference type="OrthoDB" id="10035316at2759"/>
<dbReference type="PANTHER" id="PTHR32073:SF7">
    <property type="entry name" value="GH11358P"/>
    <property type="match status" value="1"/>
</dbReference>
<dbReference type="InterPro" id="IPR011009">
    <property type="entry name" value="Kinase-like_dom_sf"/>
</dbReference>
<dbReference type="Proteomes" id="UP000499080">
    <property type="component" value="Unassembled WGS sequence"/>
</dbReference>
<organism evidence="6 7">
    <name type="scientific">Araneus ventricosus</name>
    <name type="common">Orbweaver spider</name>
    <name type="synonym">Epeira ventricosa</name>
    <dbReference type="NCBI Taxonomy" id="182803"/>
    <lineage>
        <taxon>Eukaryota</taxon>
        <taxon>Metazoa</taxon>
        <taxon>Ecdysozoa</taxon>
        <taxon>Arthropoda</taxon>
        <taxon>Chelicerata</taxon>
        <taxon>Arachnida</taxon>
        <taxon>Araneae</taxon>
        <taxon>Araneomorphae</taxon>
        <taxon>Entelegynae</taxon>
        <taxon>Araneoidea</taxon>
        <taxon>Araneidae</taxon>
        <taxon>Araneus</taxon>
    </lineage>
</organism>
<keyword evidence="3" id="KW-0964">Secreted</keyword>
<evidence type="ECO:0000313" key="6">
    <source>
        <dbReference type="EMBL" id="GBM51393.1"/>
    </source>
</evidence>
<dbReference type="PANTHER" id="PTHR32073">
    <property type="entry name" value="GH11358P"/>
    <property type="match status" value="1"/>
</dbReference>
<accession>A0A4Y2GCS3</accession>
<evidence type="ECO:0000256" key="2">
    <source>
        <dbReference type="ARBA" id="ARBA00006338"/>
    </source>
</evidence>
<evidence type="ECO:0000313" key="7">
    <source>
        <dbReference type="Proteomes" id="UP000499080"/>
    </source>
</evidence>
<dbReference type="AlphaFoldDB" id="A0A4Y2GCS3"/>
<dbReference type="SUPFAM" id="SSF56112">
    <property type="entry name" value="Protein kinase-like (PK-like)"/>
    <property type="match status" value="1"/>
</dbReference>
<evidence type="ECO:0000256" key="3">
    <source>
        <dbReference type="ARBA" id="ARBA00022525"/>
    </source>
</evidence>
<comment type="caution">
    <text evidence="6">The sequence shown here is derived from an EMBL/GenBank/DDBJ whole genome shotgun (WGS) entry which is preliminary data.</text>
</comment>
<keyword evidence="7" id="KW-1185">Reference proteome</keyword>
<dbReference type="InterPro" id="IPR022049">
    <property type="entry name" value="FAM69_kinase_dom"/>
</dbReference>
<dbReference type="EMBL" id="BGPR01001334">
    <property type="protein sequence ID" value="GBM51393.1"/>
    <property type="molecule type" value="Genomic_DNA"/>
</dbReference>
<evidence type="ECO:0000256" key="1">
    <source>
        <dbReference type="ARBA" id="ARBA00004613"/>
    </source>
</evidence>
<evidence type="ECO:0000256" key="4">
    <source>
        <dbReference type="ARBA" id="ARBA00022729"/>
    </source>
</evidence>
<reference evidence="6 7" key="1">
    <citation type="journal article" date="2019" name="Sci. Rep.">
        <title>Orb-weaving spider Araneus ventricosus genome elucidates the spidroin gene catalogue.</title>
        <authorList>
            <person name="Kono N."/>
            <person name="Nakamura H."/>
            <person name="Ohtoshi R."/>
            <person name="Moran D.A.P."/>
            <person name="Shinohara A."/>
            <person name="Yoshida Y."/>
            <person name="Fujiwara M."/>
            <person name="Mori M."/>
            <person name="Tomita M."/>
            <person name="Arakawa K."/>
        </authorList>
    </citation>
    <scope>NUCLEOTIDE SEQUENCE [LARGE SCALE GENOMIC DNA]</scope>
</reference>
<sequence length="241" mass="27685">MMSTKSNIESQLRSVDGMTGMHFVVHSIEDLSLEYSLWLQAFSQAEGWPFPQYFGSCGRVIVEEYVGKTITYFEDSPWKQRIDIAYQLLLIAQMLTENASGFSLYMTDVNMDNFAVRSDGTVLLVDVESIVIVDRFSLKKDQNFQNKLHHSKGEFCKDCLNFSFEDLCNHNQSDHNYYAICRGLLVPDSYYSSKGLLHEIPEKVDIQTNLSLLVQECANPTKMFNRFQVVPKLLQVMKSLL</sequence>
<gene>
    <name evidence="6" type="primary">C3orf58</name>
    <name evidence="6" type="ORF">AVEN_168777_1</name>
</gene>
<evidence type="ECO:0000259" key="5">
    <source>
        <dbReference type="Pfam" id="PF12260"/>
    </source>
</evidence>